<protein>
    <submittedName>
        <fullName evidence="2">Uncharacterized protein</fullName>
    </submittedName>
</protein>
<sequence length="146" mass="15645">MSQHLRRSSHFTASPDSPAAVGVSKSDFLPCQVQTQEQEQVQAYESVVAFDGVLETPPLQLIDKRSARESLVSAAPFFSPPASHTPQSSLSAQLALFCRSSPPPCECAILAPRTRPFHLTGFTTRLGPKAARLRTGEFAAAPPPSS</sequence>
<organism evidence="2 3">
    <name type="scientific">Epicoccum nigrum</name>
    <name type="common">Soil fungus</name>
    <name type="synonym">Epicoccum purpurascens</name>
    <dbReference type="NCBI Taxonomy" id="105696"/>
    <lineage>
        <taxon>Eukaryota</taxon>
        <taxon>Fungi</taxon>
        <taxon>Dikarya</taxon>
        <taxon>Ascomycota</taxon>
        <taxon>Pezizomycotina</taxon>
        <taxon>Dothideomycetes</taxon>
        <taxon>Pleosporomycetidae</taxon>
        <taxon>Pleosporales</taxon>
        <taxon>Pleosporineae</taxon>
        <taxon>Didymellaceae</taxon>
        <taxon>Epicoccum</taxon>
    </lineage>
</organism>
<dbReference type="EMBL" id="KZ107841">
    <property type="protein sequence ID" value="OSS50982.1"/>
    <property type="molecule type" value="Genomic_DNA"/>
</dbReference>
<proteinExistence type="predicted"/>
<dbReference type="Proteomes" id="UP000193240">
    <property type="component" value="Unassembled WGS sequence"/>
</dbReference>
<name>A0A1Y2M4P4_EPING</name>
<accession>A0A1Y2M4P4</accession>
<dbReference type="AlphaFoldDB" id="A0A1Y2M4P4"/>
<evidence type="ECO:0000256" key="1">
    <source>
        <dbReference type="SAM" id="MobiDB-lite"/>
    </source>
</evidence>
<dbReference type="InParanoid" id="A0A1Y2M4P4"/>
<feature type="region of interest" description="Disordered" evidence="1">
    <location>
        <begin position="1"/>
        <end position="20"/>
    </location>
</feature>
<gene>
    <name evidence="2" type="ORF">B5807_04292</name>
</gene>
<evidence type="ECO:0000313" key="2">
    <source>
        <dbReference type="EMBL" id="OSS50982.1"/>
    </source>
</evidence>
<evidence type="ECO:0000313" key="3">
    <source>
        <dbReference type="Proteomes" id="UP000193240"/>
    </source>
</evidence>
<keyword evidence="3" id="KW-1185">Reference proteome</keyword>
<reference evidence="2 3" key="1">
    <citation type="journal article" date="2017" name="Genome Announc.">
        <title>Genome sequence of the saprophytic ascomycete Epicoccum nigrum ICMP 19927 strain isolated from New Zealand.</title>
        <authorList>
            <person name="Fokin M."/>
            <person name="Fleetwood D."/>
            <person name="Weir B.S."/>
            <person name="Villas-Boas S.G."/>
        </authorList>
    </citation>
    <scope>NUCLEOTIDE SEQUENCE [LARGE SCALE GENOMIC DNA]</scope>
    <source>
        <strain evidence="2 3">ICMP 19927</strain>
    </source>
</reference>